<reference evidence="2" key="2">
    <citation type="submission" date="2022-03" db="EMBL/GenBank/DDBJ databases">
        <title>Draft title - Genomic analysis of global carrot germplasm unveils the trajectory of domestication and the origin of high carotenoid orange carrot.</title>
        <authorList>
            <person name="Iorizzo M."/>
            <person name="Ellison S."/>
            <person name="Senalik D."/>
            <person name="Macko-Podgorni A."/>
            <person name="Grzebelus D."/>
            <person name="Bostan H."/>
            <person name="Rolling W."/>
            <person name="Curaba J."/>
            <person name="Simon P."/>
        </authorList>
    </citation>
    <scope>NUCLEOTIDE SEQUENCE</scope>
    <source>
        <tissue evidence="2">Leaf</tissue>
    </source>
</reference>
<evidence type="ECO:0000313" key="3">
    <source>
        <dbReference type="Proteomes" id="UP000077755"/>
    </source>
</evidence>
<evidence type="ECO:0000313" key="2">
    <source>
        <dbReference type="EMBL" id="WOH11511.1"/>
    </source>
</evidence>
<accession>A0AAF1BCS6</accession>
<dbReference type="AlphaFoldDB" id="A0AAF1BCS6"/>
<dbReference type="Proteomes" id="UP000077755">
    <property type="component" value="Chromosome 8"/>
</dbReference>
<keyword evidence="3" id="KW-1185">Reference proteome</keyword>
<protein>
    <submittedName>
        <fullName evidence="2">Uncharacterized protein</fullName>
    </submittedName>
</protein>
<dbReference type="EMBL" id="CP093350">
    <property type="protein sequence ID" value="WOH11511.1"/>
    <property type="molecule type" value="Genomic_DNA"/>
</dbReference>
<evidence type="ECO:0000256" key="1">
    <source>
        <dbReference type="SAM" id="MobiDB-lite"/>
    </source>
</evidence>
<reference evidence="2" key="1">
    <citation type="journal article" date="2016" name="Nat. Genet.">
        <title>A high-quality carrot genome assembly provides new insights into carotenoid accumulation and asterid genome evolution.</title>
        <authorList>
            <person name="Iorizzo M."/>
            <person name="Ellison S."/>
            <person name="Senalik D."/>
            <person name="Zeng P."/>
            <person name="Satapoomin P."/>
            <person name="Huang J."/>
            <person name="Bowman M."/>
            <person name="Iovene M."/>
            <person name="Sanseverino W."/>
            <person name="Cavagnaro P."/>
            <person name="Yildiz M."/>
            <person name="Macko-Podgorni A."/>
            <person name="Moranska E."/>
            <person name="Grzebelus E."/>
            <person name="Grzebelus D."/>
            <person name="Ashrafi H."/>
            <person name="Zheng Z."/>
            <person name="Cheng S."/>
            <person name="Spooner D."/>
            <person name="Van Deynze A."/>
            <person name="Simon P."/>
        </authorList>
    </citation>
    <scope>NUCLEOTIDE SEQUENCE</scope>
    <source>
        <tissue evidence="2">Leaf</tissue>
    </source>
</reference>
<gene>
    <name evidence="2" type="ORF">DCAR_0830998</name>
</gene>
<sequence>MEGANESKLKGMKEEEDRGDDKRCDPMGKAKEVIRDSLPFKKSDVAQHSDDILAFSRSVNATDSSLE</sequence>
<feature type="region of interest" description="Disordered" evidence="1">
    <location>
        <begin position="1"/>
        <end position="49"/>
    </location>
</feature>
<proteinExistence type="predicted"/>
<organism evidence="2 3">
    <name type="scientific">Daucus carota subsp. sativus</name>
    <name type="common">Carrot</name>
    <dbReference type="NCBI Taxonomy" id="79200"/>
    <lineage>
        <taxon>Eukaryota</taxon>
        <taxon>Viridiplantae</taxon>
        <taxon>Streptophyta</taxon>
        <taxon>Embryophyta</taxon>
        <taxon>Tracheophyta</taxon>
        <taxon>Spermatophyta</taxon>
        <taxon>Magnoliopsida</taxon>
        <taxon>eudicotyledons</taxon>
        <taxon>Gunneridae</taxon>
        <taxon>Pentapetalae</taxon>
        <taxon>asterids</taxon>
        <taxon>campanulids</taxon>
        <taxon>Apiales</taxon>
        <taxon>Apiaceae</taxon>
        <taxon>Apioideae</taxon>
        <taxon>Scandiceae</taxon>
        <taxon>Daucinae</taxon>
        <taxon>Daucus</taxon>
        <taxon>Daucus sect. Daucus</taxon>
    </lineage>
</organism>
<name>A0AAF1BCS6_DAUCS</name>